<dbReference type="GO" id="GO:0005634">
    <property type="term" value="C:nucleus"/>
    <property type="evidence" value="ECO:0007669"/>
    <property type="project" value="TreeGrafter"/>
</dbReference>
<protein>
    <submittedName>
        <fullName evidence="6">Leucine-rich repeat protein, putative</fullName>
    </submittedName>
</protein>
<keyword evidence="5" id="KW-0732">Signal</keyword>
<dbReference type="OMA" id="GIPTLCD"/>
<dbReference type="InterPro" id="IPR001611">
    <property type="entry name" value="Leu-rich_rpt"/>
</dbReference>
<evidence type="ECO:0000256" key="1">
    <source>
        <dbReference type="ARBA" id="ARBA00022468"/>
    </source>
</evidence>
<evidence type="ECO:0000313" key="6">
    <source>
        <dbReference type="EMBL" id="CUG94154.1"/>
    </source>
</evidence>
<evidence type="ECO:0000256" key="3">
    <source>
        <dbReference type="ARBA" id="ARBA00022737"/>
    </source>
</evidence>
<dbReference type="EMBL" id="CYKH01002221">
    <property type="protein sequence ID" value="CUG94154.1"/>
    <property type="molecule type" value="Genomic_DNA"/>
</dbReference>
<keyword evidence="7" id="KW-1185">Reference proteome</keyword>
<dbReference type="InterPro" id="IPR027038">
    <property type="entry name" value="RanGap"/>
</dbReference>
<dbReference type="Pfam" id="PF13516">
    <property type="entry name" value="LRR_6"/>
    <property type="match status" value="4"/>
</dbReference>
<organism evidence="6 7">
    <name type="scientific">Bodo saltans</name>
    <name type="common">Flagellated protozoan</name>
    <dbReference type="NCBI Taxonomy" id="75058"/>
    <lineage>
        <taxon>Eukaryota</taxon>
        <taxon>Discoba</taxon>
        <taxon>Euglenozoa</taxon>
        <taxon>Kinetoplastea</taxon>
        <taxon>Metakinetoplastina</taxon>
        <taxon>Eubodonida</taxon>
        <taxon>Bodonidae</taxon>
        <taxon>Bodo</taxon>
    </lineage>
</organism>
<dbReference type="AlphaFoldDB" id="A0A0S4JXN4"/>
<dbReference type="GO" id="GO:0006913">
    <property type="term" value="P:nucleocytoplasmic transport"/>
    <property type="evidence" value="ECO:0007669"/>
    <property type="project" value="TreeGrafter"/>
</dbReference>
<evidence type="ECO:0000313" key="7">
    <source>
        <dbReference type="Proteomes" id="UP000051952"/>
    </source>
</evidence>
<dbReference type="GO" id="GO:0005096">
    <property type="term" value="F:GTPase activator activity"/>
    <property type="evidence" value="ECO:0007669"/>
    <property type="project" value="UniProtKB-KW"/>
</dbReference>
<gene>
    <name evidence="6" type="ORF">BSAL_46765</name>
</gene>
<keyword evidence="4" id="KW-0812">Transmembrane</keyword>
<evidence type="ECO:0000256" key="5">
    <source>
        <dbReference type="SAM" id="SignalP"/>
    </source>
</evidence>
<dbReference type="GO" id="GO:0048471">
    <property type="term" value="C:perinuclear region of cytoplasm"/>
    <property type="evidence" value="ECO:0007669"/>
    <property type="project" value="TreeGrafter"/>
</dbReference>
<feature type="transmembrane region" description="Helical" evidence="4">
    <location>
        <begin position="406"/>
        <end position="428"/>
    </location>
</feature>
<name>A0A0S4JXN4_BODSA</name>
<evidence type="ECO:0000256" key="4">
    <source>
        <dbReference type="SAM" id="Phobius"/>
    </source>
</evidence>
<dbReference type="PANTHER" id="PTHR24113:SF12">
    <property type="entry name" value="RAN GTPASE-ACTIVATING PROTEIN 1"/>
    <property type="match status" value="1"/>
</dbReference>
<keyword evidence="2" id="KW-0433">Leucine-rich repeat</keyword>
<dbReference type="VEuPathDB" id="TriTrypDB:BSAL_46765"/>
<accession>A0A0S4JXN4</accession>
<dbReference type="OrthoDB" id="262416at2759"/>
<dbReference type="GO" id="GO:0005829">
    <property type="term" value="C:cytosol"/>
    <property type="evidence" value="ECO:0007669"/>
    <property type="project" value="TreeGrafter"/>
</dbReference>
<dbReference type="Gene3D" id="3.80.10.10">
    <property type="entry name" value="Ribonuclease Inhibitor"/>
    <property type="match status" value="2"/>
</dbReference>
<keyword evidence="4" id="KW-1133">Transmembrane helix</keyword>
<evidence type="ECO:0000256" key="2">
    <source>
        <dbReference type="ARBA" id="ARBA00022614"/>
    </source>
</evidence>
<dbReference type="InterPro" id="IPR032675">
    <property type="entry name" value="LRR_dom_sf"/>
</dbReference>
<dbReference type="GO" id="GO:0031267">
    <property type="term" value="F:small GTPase binding"/>
    <property type="evidence" value="ECO:0007669"/>
    <property type="project" value="TreeGrafter"/>
</dbReference>
<proteinExistence type="predicted"/>
<dbReference type="PANTHER" id="PTHR24113">
    <property type="entry name" value="RAN GTPASE-ACTIVATING PROTEIN 1"/>
    <property type="match status" value="1"/>
</dbReference>
<keyword evidence="3" id="KW-0677">Repeat</keyword>
<keyword evidence="1" id="KW-0343">GTPase activation</keyword>
<feature type="chain" id="PRO_5006622867" evidence="5">
    <location>
        <begin position="22"/>
        <end position="432"/>
    </location>
</feature>
<reference evidence="7" key="1">
    <citation type="submission" date="2015-09" db="EMBL/GenBank/DDBJ databases">
        <authorList>
            <consortium name="Pathogen Informatics"/>
        </authorList>
    </citation>
    <scope>NUCLEOTIDE SEQUENCE [LARGE SCALE GENOMIC DNA]</scope>
    <source>
        <strain evidence="7">Lake Konstanz</strain>
    </source>
</reference>
<dbReference type="Proteomes" id="UP000051952">
    <property type="component" value="Unassembled WGS sequence"/>
</dbReference>
<dbReference type="SUPFAM" id="SSF52047">
    <property type="entry name" value="RNI-like"/>
    <property type="match status" value="1"/>
</dbReference>
<dbReference type="SMART" id="SM00368">
    <property type="entry name" value="LRR_RI"/>
    <property type="match status" value="6"/>
</dbReference>
<feature type="signal peptide" evidence="5">
    <location>
        <begin position="1"/>
        <end position="21"/>
    </location>
</feature>
<sequence length="432" mass="46369">MNAFGNFFVCLLLFYLRSANAPVRFATSSIRTILFLFFFPYDCNNQEFLLEPLTKILTGMAVEACYCEDDFLQQLDAAVNGDDANPKSITSLDLSGNRMDAQVCTDVSWKYISLLSSLTSMDLKANNIGPDGWSALYQALSSTCSGTLEELDVSENGIFDEGLFQVAKLLVEAKRLRSLALVTNSLTPRGIPTLCDGLRHAHSLKSLLIDYNNLGDVGAAMIVEVVVGLPNLTRLGLSDNSIGDAGAVAIAKGLLAARKNNKGGKGKWTASRIEWLNLSCNAIGDAGFVALGDALCDVNGNAAIRNVDLSCNQKCGESGRMHLATSSAKWAALTSVELCSMNLSTGSVLALAAAVRNPKSSLRYVEYFNNPDVAQEAEAELAKAMDECEKPDRDLARRWDAENKTAALFVSAGIFGVGIVAFLAARLISSKK</sequence>
<keyword evidence="4" id="KW-0472">Membrane</keyword>